<feature type="transmembrane region" description="Helical" evidence="1">
    <location>
        <begin position="20"/>
        <end position="42"/>
    </location>
</feature>
<dbReference type="AlphaFoldDB" id="A0A0Q0Z9V0"/>
<evidence type="ECO:0000313" key="3">
    <source>
        <dbReference type="Proteomes" id="UP000050488"/>
    </source>
</evidence>
<dbReference type="Proteomes" id="UP000050488">
    <property type="component" value="Unassembled WGS sequence"/>
</dbReference>
<keyword evidence="1" id="KW-0472">Membrane</keyword>
<reference evidence="2 3" key="1">
    <citation type="submission" date="2015-10" db="EMBL/GenBank/DDBJ databases">
        <title>Corynebacteirum lowii and Corynebacterium oculi species nova, derived from human clinical disease and and emended description of Corynebacterium mastiditis.</title>
        <authorList>
            <person name="Bernard K."/>
            <person name="Pacheco A.L."/>
            <person name="Mcdougall C."/>
            <person name="Burtx T."/>
            <person name="Weibe D."/>
            <person name="Tyler S."/>
            <person name="Olson A.B."/>
            <person name="Cnockaert M."/>
            <person name="Eguchi H."/>
            <person name="Kuwahara T."/>
            <person name="Nakayama-Imaohji H."/>
            <person name="Boudewijins M."/>
            <person name="Van Hoecke F."/>
            <person name="Bernier A.-M."/>
            <person name="Vandamme P."/>
        </authorList>
    </citation>
    <scope>NUCLEOTIDE SEQUENCE [LARGE SCALE GENOMIC DNA]</scope>
    <source>
        <strain evidence="2 3">NML 130206</strain>
    </source>
</reference>
<dbReference type="RefSeq" id="WP_156334598.1">
    <property type="nucleotide sequence ID" value="NZ_JAUSQY010000001.1"/>
</dbReference>
<accession>A0A0Q0Z9V0</accession>
<keyword evidence="1" id="KW-1133">Transmembrane helix</keyword>
<dbReference type="PATRIC" id="fig|1544413.3.peg.695"/>
<feature type="transmembrane region" description="Helical" evidence="1">
    <location>
        <begin position="48"/>
        <end position="74"/>
    </location>
</feature>
<dbReference type="EMBL" id="LKEV01000002">
    <property type="protein sequence ID" value="KQB86487.1"/>
    <property type="molecule type" value="Genomic_DNA"/>
</dbReference>
<keyword evidence="3" id="KW-1185">Reference proteome</keyword>
<feature type="transmembrane region" description="Helical" evidence="1">
    <location>
        <begin position="95"/>
        <end position="120"/>
    </location>
</feature>
<proteinExistence type="predicted"/>
<comment type="caution">
    <text evidence="2">The sequence shown here is derived from an EMBL/GenBank/DDBJ whole genome shotgun (WGS) entry which is preliminary data.</text>
</comment>
<protein>
    <submittedName>
        <fullName evidence="2">Uncharacterized protein</fullName>
    </submittedName>
</protein>
<keyword evidence="1" id="KW-0812">Transmembrane</keyword>
<dbReference type="STRING" id="1544413.Clow_00688"/>
<name>A0A0Q0Z9V0_9CORY</name>
<evidence type="ECO:0000256" key="1">
    <source>
        <dbReference type="SAM" id="Phobius"/>
    </source>
</evidence>
<evidence type="ECO:0000313" key="2">
    <source>
        <dbReference type="EMBL" id="KQB86487.1"/>
    </source>
</evidence>
<sequence>MILWSEPVAAYRKNNSKDVVIDYVVIILLCIAITAAVIYASAILDDPIYLLGLMPVGFSIILVSLASLAFPRVLGWINGRIIDFKPGERFEAKSYFVRYFVAALYLLVLSDISTLYGLFIEDEIGGLVWYSIMDCIFLACITWLLLWGGNLGVTGIVIEKNFLQATGRGRSSLIPGTATFTERRRSIFIRYITVRGEWNIEKVDFQGSRSFSRKQTYINIDPAIYGTVGRKEIIKILENSSLLDEKGRN</sequence>
<organism evidence="2 3">
    <name type="scientific">Corynebacterium lowii</name>
    <dbReference type="NCBI Taxonomy" id="1544413"/>
    <lineage>
        <taxon>Bacteria</taxon>
        <taxon>Bacillati</taxon>
        <taxon>Actinomycetota</taxon>
        <taxon>Actinomycetes</taxon>
        <taxon>Mycobacteriales</taxon>
        <taxon>Corynebacteriaceae</taxon>
        <taxon>Corynebacterium</taxon>
    </lineage>
</organism>
<gene>
    <name evidence="2" type="ORF">Clow_00688</name>
</gene>